<keyword evidence="3" id="KW-1185">Reference proteome</keyword>
<organism evidence="2 3">
    <name type="scientific">Parafrankia irregularis</name>
    <dbReference type="NCBI Taxonomy" id="795642"/>
    <lineage>
        <taxon>Bacteria</taxon>
        <taxon>Bacillati</taxon>
        <taxon>Actinomycetota</taxon>
        <taxon>Actinomycetes</taxon>
        <taxon>Frankiales</taxon>
        <taxon>Frankiaceae</taxon>
        <taxon>Parafrankia</taxon>
    </lineage>
</organism>
<evidence type="ECO:0000256" key="1">
    <source>
        <dbReference type="SAM" id="MobiDB-lite"/>
    </source>
</evidence>
<evidence type="ECO:0000313" key="3">
    <source>
        <dbReference type="Proteomes" id="UP000198802"/>
    </source>
</evidence>
<name>A0A0S4QU03_9ACTN</name>
<feature type="region of interest" description="Disordered" evidence="1">
    <location>
        <begin position="137"/>
        <end position="163"/>
    </location>
</feature>
<dbReference type="RefSeq" id="WP_091282870.1">
    <property type="nucleotide sequence ID" value="NZ_FAOZ01000024.1"/>
</dbReference>
<feature type="compositionally biased region" description="Gly residues" evidence="1">
    <location>
        <begin position="138"/>
        <end position="153"/>
    </location>
</feature>
<proteinExistence type="predicted"/>
<feature type="region of interest" description="Disordered" evidence="1">
    <location>
        <begin position="1"/>
        <end position="21"/>
    </location>
</feature>
<dbReference type="EMBL" id="FAOZ01000024">
    <property type="protein sequence ID" value="CUU58979.1"/>
    <property type="molecule type" value="Genomic_DNA"/>
</dbReference>
<reference evidence="3" key="1">
    <citation type="submission" date="2015-11" db="EMBL/GenBank/DDBJ databases">
        <authorList>
            <person name="Varghese N."/>
        </authorList>
    </citation>
    <scope>NUCLEOTIDE SEQUENCE [LARGE SCALE GENOMIC DNA]</scope>
    <source>
        <strain evidence="3">DSM 45899</strain>
    </source>
</reference>
<gene>
    <name evidence="2" type="ORF">Ga0074812_1244</name>
</gene>
<feature type="compositionally biased region" description="Low complexity" evidence="1">
    <location>
        <begin position="154"/>
        <end position="163"/>
    </location>
</feature>
<dbReference type="Proteomes" id="UP000198802">
    <property type="component" value="Unassembled WGS sequence"/>
</dbReference>
<evidence type="ECO:0000313" key="2">
    <source>
        <dbReference type="EMBL" id="CUU58979.1"/>
    </source>
</evidence>
<dbReference type="AlphaFoldDB" id="A0A0S4QU03"/>
<sequence length="163" mass="17302">MTDDDDDWAPPPVPDGDGDPVAAVDEAFTEAELALVAFEWLPDDDELDAAATILHHTDQARRRPDMPLRRVLHQALGETYPQLTAWRPRPHYLYAVVKTLHQLASDRAAQEDSAALLVGWDRLIVLLRQVIESADDAGGAGGAGGSGGSGGAPSGFEGPGARS</sequence>
<accession>A0A0S4QU03</accession>
<protein>
    <submittedName>
        <fullName evidence="2">Uncharacterized protein</fullName>
    </submittedName>
</protein>